<dbReference type="InterPro" id="IPR050256">
    <property type="entry name" value="Glycosyltransferase_2"/>
</dbReference>
<gene>
    <name evidence="2" type="ORF">UFOPK2399_01946</name>
</gene>
<accession>A0A6J6QMG1</accession>
<dbReference type="Pfam" id="PF00535">
    <property type="entry name" value="Glycos_transf_2"/>
    <property type="match status" value="1"/>
</dbReference>
<dbReference type="AlphaFoldDB" id="A0A6J6QMG1"/>
<dbReference type="PANTHER" id="PTHR48090">
    <property type="entry name" value="UNDECAPRENYL-PHOSPHATE 4-DEOXY-4-FORMAMIDO-L-ARABINOSE TRANSFERASE-RELATED"/>
    <property type="match status" value="1"/>
</dbReference>
<evidence type="ECO:0000259" key="1">
    <source>
        <dbReference type="Pfam" id="PF00535"/>
    </source>
</evidence>
<dbReference type="CDD" id="cd04179">
    <property type="entry name" value="DPM_DPG-synthase_like"/>
    <property type="match status" value="1"/>
</dbReference>
<organism evidence="2">
    <name type="scientific">freshwater metagenome</name>
    <dbReference type="NCBI Taxonomy" id="449393"/>
    <lineage>
        <taxon>unclassified sequences</taxon>
        <taxon>metagenomes</taxon>
        <taxon>ecological metagenomes</taxon>
    </lineage>
</organism>
<feature type="domain" description="Glycosyltransferase 2-like" evidence="1">
    <location>
        <begin position="4"/>
        <end position="166"/>
    </location>
</feature>
<dbReference type="EMBL" id="CAEZXP010000010">
    <property type="protein sequence ID" value="CAB4710185.1"/>
    <property type="molecule type" value="Genomic_DNA"/>
</dbReference>
<evidence type="ECO:0000313" key="2">
    <source>
        <dbReference type="EMBL" id="CAB4710185.1"/>
    </source>
</evidence>
<proteinExistence type="predicted"/>
<dbReference type="PANTHER" id="PTHR48090:SF7">
    <property type="entry name" value="RFBJ PROTEIN"/>
    <property type="match status" value="1"/>
</dbReference>
<sequence>MRVSFLIPVYNESATVEHVLSRLVELDVPKQIVIVDDGSTDGTAEIVDAWAEGREDVVVVHKKNGGKGTAVIAGLPHLDGEVTVIQDGDLEYDVDDIPALLDPLRRGVADMVYGSRFSGGKPQRVHRFWHSLGNKVMTLTANVLYDTSLTDVGTGYKAIRTVLLRDIKLSEPNFAIDCEITARVCLRRPSVYEVPIAYYGRTYAEGKKIHWRHGFEGLWTLIRIRIFG</sequence>
<dbReference type="SUPFAM" id="SSF53448">
    <property type="entry name" value="Nucleotide-diphospho-sugar transferases"/>
    <property type="match status" value="1"/>
</dbReference>
<dbReference type="Gene3D" id="3.90.550.10">
    <property type="entry name" value="Spore Coat Polysaccharide Biosynthesis Protein SpsA, Chain A"/>
    <property type="match status" value="1"/>
</dbReference>
<dbReference type="InterPro" id="IPR001173">
    <property type="entry name" value="Glyco_trans_2-like"/>
</dbReference>
<protein>
    <submittedName>
        <fullName evidence="2">Unannotated protein</fullName>
    </submittedName>
</protein>
<dbReference type="InterPro" id="IPR029044">
    <property type="entry name" value="Nucleotide-diphossugar_trans"/>
</dbReference>
<reference evidence="2" key="1">
    <citation type="submission" date="2020-05" db="EMBL/GenBank/DDBJ databases">
        <authorList>
            <person name="Chiriac C."/>
            <person name="Salcher M."/>
            <person name="Ghai R."/>
            <person name="Kavagutti S V."/>
        </authorList>
    </citation>
    <scope>NUCLEOTIDE SEQUENCE</scope>
</reference>
<name>A0A6J6QMG1_9ZZZZ</name>